<protein>
    <submittedName>
        <fullName evidence="2">Uncharacterized protein</fullName>
    </submittedName>
</protein>
<proteinExistence type="predicted"/>
<evidence type="ECO:0000313" key="2">
    <source>
        <dbReference type="EMBL" id="OVA16189.1"/>
    </source>
</evidence>
<dbReference type="InParanoid" id="A0A200R0E1"/>
<dbReference type="InterPro" id="IPR045050">
    <property type="entry name" value="Synaptotagmin_plant"/>
</dbReference>
<dbReference type="Proteomes" id="UP000195402">
    <property type="component" value="Unassembled WGS sequence"/>
</dbReference>
<comment type="caution">
    <text evidence="2">The sequence shown here is derived from an EMBL/GenBank/DDBJ whole genome shotgun (WGS) entry which is preliminary data.</text>
</comment>
<keyword evidence="1" id="KW-0812">Transmembrane</keyword>
<keyword evidence="1" id="KW-0472">Membrane</keyword>
<dbReference type="PANTHER" id="PTHR10774:SF188">
    <property type="entry name" value="SYNAPTOTAGMIN-2"/>
    <property type="match status" value="1"/>
</dbReference>
<name>A0A200R0E1_MACCD</name>
<evidence type="ECO:0000313" key="3">
    <source>
        <dbReference type="Proteomes" id="UP000195402"/>
    </source>
</evidence>
<reference evidence="2 3" key="1">
    <citation type="journal article" date="2017" name="Mol. Plant">
        <title>The Genome of Medicinal Plant Macleaya cordata Provides New Insights into Benzylisoquinoline Alkaloids Metabolism.</title>
        <authorList>
            <person name="Liu X."/>
            <person name="Liu Y."/>
            <person name="Huang P."/>
            <person name="Ma Y."/>
            <person name="Qing Z."/>
            <person name="Tang Q."/>
            <person name="Cao H."/>
            <person name="Cheng P."/>
            <person name="Zheng Y."/>
            <person name="Yuan Z."/>
            <person name="Zhou Y."/>
            <person name="Liu J."/>
            <person name="Tang Z."/>
            <person name="Zhuo Y."/>
            <person name="Zhang Y."/>
            <person name="Yu L."/>
            <person name="Huang J."/>
            <person name="Yang P."/>
            <person name="Peng Q."/>
            <person name="Zhang J."/>
            <person name="Jiang W."/>
            <person name="Zhang Z."/>
            <person name="Lin K."/>
            <person name="Ro D.K."/>
            <person name="Chen X."/>
            <person name="Xiong X."/>
            <person name="Shang Y."/>
            <person name="Huang S."/>
            <person name="Zeng J."/>
        </authorList>
    </citation>
    <scope>NUCLEOTIDE SEQUENCE [LARGE SCALE GENOMIC DNA]</scope>
    <source>
        <strain evidence="3">cv. BLH2017</strain>
        <tissue evidence="2">Root</tissue>
    </source>
</reference>
<organism evidence="2 3">
    <name type="scientific">Macleaya cordata</name>
    <name type="common">Five-seeded plume-poppy</name>
    <name type="synonym">Bocconia cordata</name>
    <dbReference type="NCBI Taxonomy" id="56857"/>
    <lineage>
        <taxon>Eukaryota</taxon>
        <taxon>Viridiplantae</taxon>
        <taxon>Streptophyta</taxon>
        <taxon>Embryophyta</taxon>
        <taxon>Tracheophyta</taxon>
        <taxon>Spermatophyta</taxon>
        <taxon>Magnoliopsida</taxon>
        <taxon>Ranunculales</taxon>
        <taxon>Papaveraceae</taxon>
        <taxon>Papaveroideae</taxon>
        <taxon>Macleaya</taxon>
    </lineage>
</organism>
<dbReference type="OrthoDB" id="1932132at2759"/>
<dbReference type="EMBL" id="MVGT01000618">
    <property type="protein sequence ID" value="OVA16189.1"/>
    <property type="molecule type" value="Genomic_DNA"/>
</dbReference>
<sequence>MGFYLITIMGLCGFGVGISIGVVIEYYLFIYFQPNEVKDPETCPLVEQDSQTLQQLLHEIPLWIKNPDYDRVDWLNTCIGRMWPYLDKNEEL</sequence>
<gene>
    <name evidence="2" type="ORF">BVC80_955g7</name>
</gene>
<keyword evidence="3" id="KW-1185">Reference proteome</keyword>
<keyword evidence="1" id="KW-1133">Transmembrane helix</keyword>
<dbReference type="PANTHER" id="PTHR10774">
    <property type="entry name" value="EXTENDED SYNAPTOTAGMIN-RELATED"/>
    <property type="match status" value="1"/>
</dbReference>
<accession>A0A200R0E1</accession>
<dbReference type="AlphaFoldDB" id="A0A200R0E1"/>
<dbReference type="GO" id="GO:0005783">
    <property type="term" value="C:endoplasmic reticulum"/>
    <property type="evidence" value="ECO:0007669"/>
    <property type="project" value="TreeGrafter"/>
</dbReference>
<dbReference type="STRING" id="56857.A0A200R0E1"/>
<feature type="transmembrane region" description="Helical" evidence="1">
    <location>
        <begin position="6"/>
        <end position="29"/>
    </location>
</feature>
<evidence type="ECO:0000256" key="1">
    <source>
        <dbReference type="SAM" id="Phobius"/>
    </source>
</evidence>
<dbReference type="GO" id="GO:0008289">
    <property type="term" value="F:lipid binding"/>
    <property type="evidence" value="ECO:0007669"/>
    <property type="project" value="InterPro"/>
</dbReference>